<accession>A0A9N9B6N9</accession>
<organism evidence="1 2">
    <name type="scientific">Diversispora eburnea</name>
    <dbReference type="NCBI Taxonomy" id="1213867"/>
    <lineage>
        <taxon>Eukaryota</taxon>
        <taxon>Fungi</taxon>
        <taxon>Fungi incertae sedis</taxon>
        <taxon>Mucoromycota</taxon>
        <taxon>Glomeromycotina</taxon>
        <taxon>Glomeromycetes</taxon>
        <taxon>Diversisporales</taxon>
        <taxon>Diversisporaceae</taxon>
        <taxon>Diversispora</taxon>
    </lineage>
</organism>
<reference evidence="1" key="1">
    <citation type="submission" date="2021-06" db="EMBL/GenBank/DDBJ databases">
        <authorList>
            <person name="Kallberg Y."/>
            <person name="Tangrot J."/>
            <person name="Rosling A."/>
        </authorList>
    </citation>
    <scope>NUCLEOTIDE SEQUENCE</scope>
    <source>
        <strain evidence="1">AZ414A</strain>
    </source>
</reference>
<comment type="caution">
    <text evidence="1">The sequence shown here is derived from an EMBL/GenBank/DDBJ whole genome shotgun (WGS) entry which is preliminary data.</text>
</comment>
<protein>
    <submittedName>
        <fullName evidence="1">7037_t:CDS:1</fullName>
    </submittedName>
</protein>
<name>A0A9N9B6N9_9GLOM</name>
<dbReference type="AlphaFoldDB" id="A0A9N9B6N9"/>
<gene>
    <name evidence="1" type="ORF">DEBURN_LOCUS7196</name>
</gene>
<evidence type="ECO:0000313" key="1">
    <source>
        <dbReference type="EMBL" id="CAG8553002.1"/>
    </source>
</evidence>
<keyword evidence="2" id="KW-1185">Reference proteome</keyword>
<dbReference type="EMBL" id="CAJVPK010000834">
    <property type="protein sequence ID" value="CAG8553002.1"/>
    <property type="molecule type" value="Genomic_DNA"/>
</dbReference>
<dbReference type="OrthoDB" id="2433578at2759"/>
<sequence>MDPEPVHNEEYLNWLHKYIPLTVHLVWHYVGNNYHLLNYVSLRLPFIIHGGTDMVVVNDFDVDTNMIPEGIHAVLNLKIKIERNHIMQVIFEIVAADLLVSEDKEVFGILSNLIDDWYILWIEDNSIKNWKVSSRNIAVEVMNKLLGGDFGDSSGVNTKGTSIIIPGFNRVKFKTLLSDHFTLEERIYLDSVKDSYSNT</sequence>
<evidence type="ECO:0000313" key="2">
    <source>
        <dbReference type="Proteomes" id="UP000789706"/>
    </source>
</evidence>
<dbReference type="Proteomes" id="UP000789706">
    <property type="component" value="Unassembled WGS sequence"/>
</dbReference>
<proteinExistence type="predicted"/>